<accession>A0A0A0HPB5</accession>
<name>A0A0A0HPB5_9RHOB</name>
<reference evidence="1 2" key="1">
    <citation type="submission" date="2013-01" db="EMBL/GenBank/DDBJ databases">
        <authorList>
            <person name="Fiebig A."/>
            <person name="Goeker M."/>
            <person name="Klenk H.-P.P."/>
        </authorList>
    </citation>
    <scope>NUCLEOTIDE SEQUENCE [LARGE SCALE GENOMIC DNA]</scope>
    <source>
        <strain evidence="1 2">DSM 17069</strain>
    </source>
</reference>
<gene>
    <name evidence="1" type="ORF">rosmuc_02612</name>
</gene>
<dbReference type="EMBL" id="AONH01000013">
    <property type="protein sequence ID" value="KGM87873.1"/>
    <property type="molecule type" value="Genomic_DNA"/>
</dbReference>
<evidence type="ECO:0000313" key="1">
    <source>
        <dbReference type="EMBL" id="KGM87873.1"/>
    </source>
</evidence>
<proteinExistence type="predicted"/>
<dbReference type="AlphaFoldDB" id="A0A0A0HPB5"/>
<organism evidence="1 2">
    <name type="scientific">Roseovarius mucosus DSM 17069</name>
    <dbReference type="NCBI Taxonomy" id="1288298"/>
    <lineage>
        <taxon>Bacteria</taxon>
        <taxon>Pseudomonadati</taxon>
        <taxon>Pseudomonadota</taxon>
        <taxon>Alphaproteobacteria</taxon>
        <taxon>Rhodobacterales</taxon>
        <taxon>Roseobacteraceae</taxon>
        <taxon>Roseovarius</taxon>
    </lineage>
</organism>
<dbReference type="RefSeq" id="WP_206018454.1">
    <property type="nucleotide sequence ID" value="NZ_KN293980.1"/>
</dbReference>
<sequence length="81" mass="8325">MTNGAILDASKDLTGTNLALSGTSSGIGTVIDREADHGPFRSIGKVNGRRSSVFISRFGAATPKLSIFEISAPLLISFSAG</sequence>
<dbReference type="Proteomes" id="UP000030021">
    <property type="component" value="Unassembled WGS sequence"/>
</dbReference>
<evidence type="ECO:0000313" key="2">
    <source>
        <dbReference type="Proteomes" id="UP000030021"/>
    </source>
</evidence>
<dbReference type="HOGENOM" id="CLU_2571713_0_0_5"/>
<protein>
    <submittedName>
        <fullName evidence="1">Uncharacterized protein</fullName>
    </submittedName>
</protein>
<comment type="caution">
    <text evidence="1">The sequence shown here is derived from an EMBL/GenBank/DDBJ whole genome shotgun (WGS) entry which is preliminary data.</text>
</comment>